<name>A0ACB8DZT9_DERSI</name>
<organism evidence="1 2">
    <name type="scientific">Dermacentor silvarum</name>
    <name type="common">Tick</name>
    <dbReference type="NCBI Taxonomy" id="543639"/>
    <lineage>
        <taxon>Eukaryota</taxon>
        <taxon>Metazoa</taxon>
        <taxon>Ecdysozoa</taxon>
        <taxon>Arthropoda</taxon>
        <taxon>Chelicerata</taxon>
        <taxon>Arachnida</taxon>
        <taxon>Acari</taxon>
        <taxon>Parasitiformes</taxon>
        <taxon>Ixodida</taxon>
        <taxon>Ixodoidea</taxon>
        <taxon>Ixodidae</taxon>
        <taxon>Rhipicephalinae</taxon>
        <taxon>Dermacentor</taxon>
    </lineage>
</organism>
<protein>
    <submittedName>
        <fullName evidence="1">Uncharacterized protein</fullName>
    </submittedName>
</protein>
<comment type="caution">
    <text evidence="1">The sequence shown here is derived from an EMBL/GenBank/DDBJ whole genome shotgun (WGS) entry which is preliminary data.</text>
</comment>
<accession>A0ACB8DZT9</accession>
<dbReference type="Proteomes" id="UP000821865">
    <property type="component" value="Chromosome 1"/>
</dbReference>
<evidence type="ECO:0000313" key="2">
    <source>
        <dbReference type="Proteomes" id="UP000821865"/>
    </source>
</evidence>
<keyword evidence="2" id="KW-1185">Reference proteome</keyword>
<sequence>MRSATVALPPPSRPSTLAGDPPNVPEASGSGSASRQQEPAVPFGEGRYQLLALCNAVLAGAAFLIHLFSVRLTAHVMDHWCRPTEAFANMTAESWKEMAIPVLENGTRSHCTRREPPDGGLSAATVPCEAWEFDMSEYGDNIVSEWQLVCQRQWLLELSLYTNFVASVVWVPMMGVAADRVGRRIVVYVSIPALLITGFTSSLTGSFQFLVALRTVASATIVSVATVTFSVLHEVVPANRRTVYCFAALALGQVMAAIPFTIFAALKLSWKIVYLVVMIPTSLLVITLYTMDESYLWLLANWRTKEAERLAMRAARINGVPPETCHTAMTQGNRNGDAEIAAGRRPDSIFSAKLRHHTLLISSIWAAVNFAYSQANLTDIFPVRPGAAFVGVLLLGPVHAVLCPAIRFAGLRRVIVGSALIFSLIALCLATTYRIQTPLSGSIVVVGLRLMGNLNASLAFFLAVDSYPTTARCTGLAFAISVGRLAGSCGEIMFHFAPGQRKDYPIAAMTIMMATVAVAAEHLPEVVFSAPSSVNPAAPSQKSSVTVSLVRTMQDTLDPMARRPVGRARGRRALRSLKRDSDGEQPGQTEQPRLHIPFFLKGTAGQSSRRSSAGPSTSATLAHSLRISACSGDIKQGTS</sequence>
<evidence type="ECO:0000313" key="1">
    <source>
        <dbReference type="EMBL" id="KAH7980042.1"/>
    </source>
</evidence>
<reference evidence="1" key="1">
    <citation type="submission" date="2020-05" db="EMBL/GenBank/DDBJ databases">
        <title>Large-scale comparative analyses of tick genomes elucidate their genetic diversity and vector capacities.</title>
        <authorList>
            <person name="Jia N."/>
            <person name="Wang J."/>
            <person name="Shi W."/>
            <person name="Du L."/>
            <person name="Sun Y."/>
            <person name="Zhan W."/>
            <person name="Jiang J."/>
            <person name="Wang Q."/>
            <person name="Zhang B."/>
            <person name="Ji P."/>
            <person name="Sakyi L.B."/>
            <person name="Cui X."/>
            <person name="Yuan T."/>
            <person name="Jiang B."/>
            <person name="Yang W."/>
            <person name="Lam T.T.-Y."/>
            <person name="Chang Q."/>
            <person name="Ding S."/>
            <person name="Wang X."/>
            <person name="Zhu J."/>
            <person name="Ruan X."/>
            <person name="Zhao L."/>
            <person name="Wei J."/>
            <person name="Que T."/>
            <person name="Du C."/>
            <person name="Cheng J."/>
            <person name="Dai P."/>
            <person name="Han X."/>
            <person name="Huang E."/>
            <person name="Gao Y."/>
            <person name="Liu J."/>
            <person name="Shao H."/>
            <person name="Ye R."/>
            <person name="Li L."/>
            <person name="Wei W."/>
            <person name="Wang X."/>
            <person name="Wang C."/>
            <person name="Yang T."/>
            <person name="Huo Q."/>
            <person name="Li W."/>
            <person name="Guo W."/>
            <person name="Chen H."/>
            <person name="Zhou L."/>
            <person name="Ni X."/>
            <person name="Tian J."/>
            <person name="Zhou Y."/>
            <person name="Sheng Y."/>
            <person name="Liu T."/>
            <person name="Pan Y."/>
            <person name="Xia L."/>
            <person name="Li J."/>
            <person name="Zhao F."/>
            <person name="Cao W."/>
        </authorList>
    </citation>
    <scope>NUCLEOTIDE SEQUENCE</scope>
    <source>
        <strain evidence="1">Dsil-2018</strain>
    </source>
</reference>
<gene>
    <name evidence="1" type="ORF">HPB49_012808</name>
</gene>
<proteinExistence type="predicted"/>
<dbReference type="EMBL" id="CM023470">
    <property type="protein sequence ID" value="KAH7980042.1"/>
    <property type="molecule type" value="Genomic_DNA"/>
</dbReference>